<accession>A0A009HY17</accession>
<evidence type="ECO:0000313" key="2">
    <source>
        <dbReference type="Proteomes" id="UP000020595"/>
    </source>
</evidence>
<organism evidence="1 2">
    <name type="scientific">Acinetobacter baumannii (strain 1295743)</name>
    <dbReference type="NCBI Taxonomy" id="1310613"/>
    <lineage>
        <taxon>Bacteria</taxon>
        <taxon>Pseudomonadati</taxon>
        <taxon>Pseudomonadota</taxon>
        <taxon>Gammaproteobacteria</taxon>
        <taxon>Moraxellales</taxon>
        <taxon>Moraxellaceae</taxon>
        <taxon>Acinetobacter</taxon>
        <taxon>Acinetobacter calcoaceticus/baumannii complex</taxon>
    </lineage>
</organism>
<name>A0A009HY17_ACIB9</name>
<gene>
    <name evidence="1" type="ORF">J512_4207</name>
</gene>
<protein>
    <submittedName>
        <fullName evidence="1">Uncharacterized protein</fullName>
    </submittedName>
</protein>
<dbReference type="EMBL" id="JEWH01000112">
    <property type="protein sequence ID" value="EXB03271.1"/>
    <property type="molecule type" value="Genomic_DNA"/>
</dbReference>
<dbReference type="RefSeq" id="WP_032051931.1">
    <property type="nucleotide sequence ID" value="NZ_JEWH01000112.1"/>
</dbReference>
<comment type="caution">
    <text evidence="1">The sequence shown here is derived from an EMBL/GenBank/DDBJ whole genome shotgun (WGS) entry which is preliminary data.</text>
</comment>
<proteinExistence type="predicted"/>
<evidence type="ECO:0000313" key="1">
    <source>
        <dbReference type="EMBL" id="EXB03271.1"/>
    </source>
</evidence>
<sequence length="137" mass="15234">MSISNKSILAKAPINTTHWHIATDRYLRIGNAVLDGYMNLYILRSMESVRLVESLPASQLEHIFKSCVPGANAYSLSSGKYLNMDEKGIQVISGNSTSPVQCPSEIKNLVCISHIHSHLVNQTLLRERLNEKLKLSA</sequence>
<reference evidence="1 2" key="1">
    <citation type="submission" date="2014-02" db="EMBL/GenBank/DDBJ databases">
        <title>Comparative genomics and transcriptomics to identify genetic mechanisms underlying the emergence of carbapenem resistant Acinetobacter baumannii (CRAb).</title>
        <authorList>
            <person name="Harris A.D."/>
            <person name="Johnson K.J."/>
            <person name="George J."/>
            <person name="Shefchek K."/>
            <person name="Daugherty S.C."/>
            <person name="Parankush S."/>
            <person name="Sadzewicz L."/>
            <person name="Tallon L."/>
            <person name="Sengamalay N."/>
            <person name="Hazen T.H."/>
            <person name="Rasko D.A."/>
        </authorList>
    </citation>
    <scope>NUCLEOTIDE SEQUENCE [LARGE SCALE GENOMIC DNA]</scope>
    <source>
        <strain evidence="1 2">1295743</strain>
    </source>
</reference>
<dbReference type="AlphaFoldDB" id="A0A009HY17"/>
<dbReference type="Proteomes" id="UP000020595">
    <property type="component" value="Unassembled WGS sequence"/>
</dbReference>